<evidence type="ECO:0000313" key="1">
    <source>
        <dbReference type="EMBL" id="MFD2114340.1"/>
    </source>
</evidence>
<gene>
    <name evidence="1" type="ORF">ACFSJH_01055</name>
</gene>
<dbReference type="RefSeq" id="WP_377769311.1">
    <property type="nucleotide sequence ID" value="NZ_JBHUHO010000003.1"/>
</dbReference>
<dbReference type="EMBL" id="JBHUHO010000003">
    <property type="protein sequence ID" value="MFD2114340.1"/>
    <property type="molecule type" value="Genomic_DNA"/>
</dbReference>
<proteinExistence type="predicted"/>
<name>A0ABW4YF43_9BACL</name>
<dbReference type="Proteomes" id="UP001597362">
    <property type="component" value="Unassembled WGS sequence"/>
</dbReference>
<organism evidence="1 2">
    <name type="scientific">Paenibacillus yanchengensis</name>
    <dbReference type="NCBI Taxonomy" id="2035833"/>
    <lineage>
        <taxon>Bacteria</taxon>
        <taxon>Bacillati</taxon>
        <taxon>Bacillota</taxon>
        <taxon>Bacilli</taxon>
        <taxon>Bacillales</taxon>
        <taxon>Paenibacillaceae</taxon>
        <taxon>Paenibacillus</taxon>
    </lineage>
</organism>
<accession>A0ABW4YF43</accession>
<sequence length="78" mass="8684">MIVYTFFLHKSTSLASRYFFSDFVLSGQLEISGWSFWTAANLLYSVTNNRDLLLVVVVVVVVKEESACGKSKLAATIT</sequence>
<reference evidence="2" key="1">
    <citation type="journal article" date="2019" name="Int. J. Syst. Evol. Microbiol.">
        <title>The Global Catalogue of Microorganisms (GCM) 10K type strain sequencing project: providing services to taxonomists for standard genome sequencing and annotation.</title>
        <authorList>
            <consortium name="The Broad Institute Genomics Platform"/>
            <consortium name="The Broad Institute Genome Sequencing Center for Infectious Disease"/>
            <person name="Wu L."/>
            <person name="Ma J."/>
        </authorList>
    </citation>
    <scope>NUCLEOTIDE SEQUENCE [LARGE SCALE GENOMIC DNA]</scope>
    <source>
        <strain evidence="2">GH52</strain>
    </source>
</reference>
<comment type="caution">
    <text evidence="1">The sequence shown here is derived from an EMBL/GenBank/DDBJ whole genome shotgun (WGS) entry which is preliminary data.</text>
</comment>
<keyword evidence="2" id="KW-1185">Reference proteome</keyword>
<protein>
    <submittedName>
        <fullName evidence="1">Uncharacterized protein</fullName>
    </submittedName>
</protein>
<evidence type="ECO:0000313" key="2">
    <source>
        <dbReference type="Proteomes" id="UP001597362"/>
    </source>
</evidence>